<dbReference type="PROSITE" id="PS50035">
    <property type="entry name" value="PLD"/>
    <property type="match status" value="1"/>
</dbReference>
<evidence type="ECO:0000313" key="7">
    <source>
        <dbReference type="EMBL" id="JAG09709.1"/>
    </source>
</evidence>
<sequence length="447" mass="50760">MKITATRNDPKHSDRIRTDRRSSTRSDDYGEWDSRYMLRTDHDDFAAAYNDMWGGQKAWFKPSCVPITIILLLIVLVVLLPLLDAAEKQQRSAEHNHTINKCHQNCVFTLVETIPDGMSYRNGTTPYPSTYDVWKGMMARAVEKIEIASYYWTLRDSDVLGEHEKPGKWPGSDKGEDIFNDLLNAKSRGLKVKIVQSQPSKEQPCKDTEILARKGAAEVRSINMQRLVGAGILHTKLWIVDRQEVYVGSANTDWRSLAHVKELGLHIHNCSCLLEDYGKIFDAYWEVALPDALIPHKWPADLSTPFNEITPMSIGVNTSEASVYLSSSPPQMCPDGRESDISSIISTIHKADHFIYVAVMDYFPLMIYGAKANFLARDRRRFESRSRRPKSGNSTARQLLELHAAQRETVPEVTDLPVRLIQRSFDIREIFRGSELFGPKANSVCKS</sequence>
<proteinExistence type="inferred from homology"/>
<dbReference type="SMART" id="SM00155">
    <property type="entry name" value="PLDc"/>
    <property type="match status" value="1"/>
</dbReference>
<dbReference type="AlphaFoldDB" id="A0A0A9WL16"/>
<keyword evidence="3" id="KW-0472">Membrane</keyword>
<feature type="transmembrane region" description="Helical" evidence="3">
    <location>
        <begin position="64"/>
        <end position="83"/>
    </location>
</feature>
<dbReference type="SUPFAM" id="SSF56024">
    <property type="entry name" value="Phospholipase D/nuclease"/>
    <property type="match status" value="1"/>
</dbReference>
<dbReference type="InterPro" id="IPR050874">
    <property type="entry name" value="Diverse_PLD-related"/>
</dbReference>
<dbReference type="EMBL" id="GBHO01035115">
    <property type="protein sequence ID" value="JAG08489.1"/>
    <property type="molecule type" value="Transcribed_RNA"/>
</dbReference>
<dbReference type="EMBL" id="GBHO01033896">
    <property type="protein sequence ID" value="JAG09708.1"/>
    <property type="molecule type" value="Transcribed_RNA"/>
</dbReference>
<dbReference type="EMBL" id="GBHO01033895">
    <property type="protein sequence ID" value="JAG09709.1"/>
    <property type="molecule type" value="Transcribed_RNA"/>
</dbReference>
<dbReference type="CDD" id="cd09106">
    <property type="entry name" value="PLDc_vPLD3_4_5_like_1"/>
    <property type="match status" value="1"/>
</dbReference>
<dbReference type="GO" id="GO:0003824">
    <property type="term" value="F:catalytic activity"/>
    <property type="evidence" value="ECO:0007669"/>
    <property type="project" value="InterPro"/>
</dbReference>
<dbReference type="PANTHER" id="PTHR10185:SF17">
    <property type="entry name" value="GM01519P-RELATED"/>
    <property type="match status" value="1"/>
</dbReference>
<evidence type="ECO:0000313" key="6">
    <source>
        <dbReference type="EMBL" id="JAG09708.1"/>
    </source>
</evidence>
<evidence type="ECO:0000256" key="1">
    <source>
        <dbReference type="ARBA" id="ARBA00008664"/>
    </source>
</evidence>
<gene>
    <name evidence="5" type="primary">pld3_6</name>
    <name evidence="6" type="synonym">pld3_2</name>
    <name evidence="7" type="synonym">pld3_3</name>
    <name evidence="6" type="ORF">CM83_70157</name>
    <name evidence="7" type="ORF">CM83_70159</name>
    <name evidence="5" type="ORF">CM83_70167</name>
</gene>
<keyword evidence="3" id="KW-1133">Transmembrane helix</keyword>
<comment type="similarity">
    <text evidence="1">Belongs to the phospholipase D family.</text>
</comment>
<dbReference type="Pfam" id="PF13918">
    <property type="entry name" value="PLDc_3"/>
    <property type="match status" value="1"/>
</dbReference>
<dbReference type="PANTHER" id="PTHR10185">
    <property type="entry name" value="PHOSPHOLIPASE D - RELATED"/>
    <property type="match status" value="1"/>
</dbReference>
<evidence type="ECO:0000259" key="4">
    <source>
        <dbReference type="PROSITE" id="PS50035"/>
    </source>
</evidence>
<feature type="domain" description="PLD phosphodiesterase" evidence="4">
    <location>
        <begin position="229"/>
        <end position="256"/>
    </location>
</feature>
<dbReference type="InterPro" id="IPR001736">
    <property type="entry name" value="PLipase_D/transphosphatidylase"/>
</dbReference>
<dbReference type="InterPro" id="IPR032803">
    <property type="entry name" value="PLDc_3"/>
</dbReference>
<evidence type="ECO:0000256" key="3">
    <source>
        <dbReference type="SAM" id="Phobius"/>
    </source>
</evidence>
<evidence type="ECO:0000313" key="5">
    <source>
        <dbReference type="EMBL" id="JAG08489.1"/>
    </source>
</evidence>
<feature type="region of interest" description="Disordered" evidence="2">
    <location>
        <begin position="1"/>
        <end position="28"/>
    </location>
</feature>
<name>A0A0A9WL16_LYGHE</name>
<feature type="compositionally biased region" description="Basic and acidic residues" evidence="2">
    <location>
        <begin position="8"/>
        <end position="28"/>
    </location>
</feature>
<reference evidence="5" key="2">
    <citation type="submission" date="2014-07" db="EMBL/GenBank/DDBJ databases">
        <authorList>
            <person name="Hull J."/>
        </authorList>
    </citation>
    <scope>NUCLEOTIDE SEQUENCE</scope>
</reference>
<protein>
    <submittedName>
        <fullName evidence="5">Phospholipase D3</fullName>
    </submittedName>
</protein>
<organism evidence="5">
    <name type="scientific">Lygus hesperus</name>
    <name type="common">Western plant bug</name>
    <dbReference type="NCBI Taxonomy" id="30085"/>
    <lineage>
        <taxon>Eukaryota</taxon>
        <taxon>Metazoa</taxon>
        <taxon>Ecdysozoa</taxon>
        <taxon>Arthropoda</taxon>
        <taxon>Hexapoda</taxon>
        <taxon>Insecta</taxon>
        <taxon>Pterygota</taxon>
        <taxon>Neoptera</taxon>
        <taxon>Paraneoptera</taxon>
        <taxon>Hemiptera</taxon>
        <taxon>Heteroptera</taxon>
        <taxon>Panheteroptera</taxon>
        <taxon>Cimicomorpha</taxon>
        <taxon>Miridae</taxon>
        <taxon>Mirini</taxon>
        <taxon>Lygus</taxon>
    </lineage>
</organism>
<evidence type="ECO:0000256" key="2">
    <source>
        <dbReference type="SAM" id="MobiDB-lite"/>
    </source>
</evidence>
<accession>A0A0A9WL16</accession>
<reference evidence="5" key="1">
    <citation type="journal article" date="2014" name="PLoS ONE">
        <title>Transcriptome-Based Identification of ABC Transporters in the Western Tarnished Plant Bug Lygus hesperus.</title>
        <authorList>
            <person name="Hull J.J."/>
            <person name="Chaney K."/>
            <person name="Geib S.M."/>
            <person name="Fabrick J.A."/>
            <person name="Brent C.S."/>
            <person name="Walsh D."/>
            <person name="Lavine L.C."/>
        </authorList>
    </citation>
    <scope>NUCLEOTIDE SEQUENCE</scope>
</reference>
<keyword evidence="3" id="KW-0812">Transmembrane</keyword>
<dbReference type="Gene3D" id="3.30.870.10">
    <property type="entry name" value="Endonuclease Chain A"/>
    <property type="match status" value="1"/>
</dbReference>